<dbReference type="GO" id="GO:0006772">
    <property type="term" value="P:thiamine metabolic process"/>
    <property type="evidence" value="ECO:0007669"/>
    <property type="project" value="UniProtKB-UniRule"/>
</dbReference>
<evidence type="ECO:0000313" key="8">
    <source>
        <dbReference type="Proteomes" id="UP000262524"/>
    </source>
</evidence>
<dbReference type="EC" id="2.7.6.2" evidence="5"/>
<organism evidence="7 8">
    <name type="scientific">Anaerobutyricum hallii</name>
    <dbReference type="NCBI Taxonomy" id="39488"/>
    <lineage>
        <taxon>Bacteria</taxon>
        <taxon>Bacillati</taxon>
        <taxon>Bacillota</taxon>
        <taxon>Clostridia</taxon>
        <taxon>Lachnospirales</taxon>
        <taxon>Lachnospiraceae</taxon>
        <taxon>Anaerobutyricum</taxon>
    </lineage>
</organism>
<dbReference type="InterPro" id="IPR007373">
    <property type="entry name" value="Thiamin_PyroPKinase_B1-bd"/>
</dbReference>
<evidence type="ECO:0000256" key="1">
    <source>
        <dbReference type="ARBA" id="ARBA00022679"/>
    </source>
</evidence>
<keyword evidence="4" id="KW-0067">ATP-binding</keyword>
<dbReference type="EMBL" id="QSOE01000001">
    <property type="protein sequence ID" value="RGI92949.1"/>
    <property type="molecule type" value="Genomic_DNA"/>
</dbReference>
<evidence type="ECO:0000256" key="2">
    <source>
        <dbReference type="ARBA" id="ARBA00022741"/>
    </source>
</evidence>
<evidence type="ECO:0000256" key="3">
    <source>
        <dbReference type="ARBA" id="ARBA00022777"/>
    </source>
</evidence>
<feature type="domain" description="Thiamin pyrophosphokinase thiamin-binding" evidence="6">
    <location>
        <begin position="153"/>
        <end position="225"/>
    </location>
</feature>
<dbReference type="Pfam" id="PF04265">
    <property type="entry name" value="TPK_B1_binding"/>
    <property type="match status" value="1"/>
</dbReference>
<proteinExistence type="predicted"/>
<dbReference type="Gene3D" id="3.40.50.10240">
    <property type="entry name" value="Thiamin pyrophosphokinase, catalytic domain"/>
    <property type="match status" value="1"/>
</dbReference>
<dbReference type="SUPFAM" id="SSF63999">
    <property type="entry name" value="Thiamin pyrophosphokinase, catalytic domain"/>
    <property type="match status" value="1"/>
</dbReference>
<evidence type="ECO:0000313" key="7">
    <source>
        <dbReference type="EMBL" id="RGI92949.1"/>
    </source>
</evidence>
<dbReference type="AlphaFoldDB" id="A0A374NVP0"/>
<dbReference type="Proteomes" id="UP000262524">
    <property type="component" value="Unassembled WGS sequence"/>
</dbReference>
<dbReference type="GO" id="GO:0004788">
    <property type="term" value="F:thiamine diphosphokinase activity"/>
    <property type="evidence" value="ECO:0007669"/>
    <property type="project" value="UniProtKB-UniRule"/>
</dbReference>
<dbReference type="SMART" id="SM00983">
    <property type="entry name" value="TPK_B1_binding"/>
    <property type="match status" value="1"/>
</dbReference>
<dbReference type="InterPro" id="IPR036371">
    <property type="entry name" value="TPK_B1-bd_sf"/>
</dbReference>
<name>A0A374NVP0_9FIRM</name>
<dbReference type="GeneID" id="75047601"/>
<accession>A0A374NVP0</accession>
<dbReference type="PANTHER" id="PTHR41299">
    <property type="entry name" value="THIAMINE PYROPHOSPHOKINASE"/>
    <property type="match status" value="1"/>
</dbReference>
<dbReference type="InterPro" id="IPR053149">
    <property type="entry name" value="TPK"/>
</dbReference>
<dbReference type="GO" id="GO:0009229">
    <property type="term" value="P:thiamine diphosphate biosynthetic process"/>
    <property type="evidence" value="ECO:0007669"/>
    <property type="project" value="InterPro"/>
</dbReference>
<dbReference type="GO" id="GO:0005524">
    <property type="term" value="F:ATP binding"/>
    <property type="evidence" value="ECO:0007669"/>
    <property type="project" value="UniProtKB-KW"/>
</dbReference>
<evidence type="ECO:0000259" key="6">
    <source>
        <dbReference type="SMART" id="SM00983"/>
    </source>
</evidence>
<protein>
    <recommendedName>
        <fullName evidence="5">Thiamine diphosphokinase</fullName>
        <ecNumber evidence="5">2.7.6.2</ecNumber>
    </recommendedName>
</protein>
<evidence type="ECO:0000256" key="4">
    <source>
        <dbReference type="ARBA" id="ARBA00022840"/>
    </source>
</evidence>
<dbReference type="InterPro" id="IPR006282">
    <property type="entry name" value="Thi_PPkinase"/>
</dbReference>
<dbReference type="SUPFAM" id="SSF63862">
    <property type="entry name" value="Thiamin pyrophosphokinase, substrate-binding domain"/>
    <property type="match status" value="1"/>
</dbReference>
<comment type="caution">
    <text evidence="7">The sequence shown here is derived from an EMBL/GenBank/DDBJ whole genome shotgun (WGS) entry which is preliminary data.</text>
</comment>
<keyword evidence="2" id="KW-0547">Nucleotide-binding</keyword>
<dbReference type="PANTHER" id="PTHR41299:SF1">
    <property type="entry name" value="THIAMINE PYROPHOSPHOKINASE"/>
    <property type="match status" value="1"/>
</dbReference>
<dbReference type="Pfam" id="PF04263">
    <property type="entry name" value="TPK_catalytic"/>
    <property type="match status" value="1"/>
</dbReference>
<dbReference type="InterPro" id="IPR036759">
    <property type="entry name" value="TPK_catalytic_sf"/>
</dbReference>
<dbReference type="NCBIfam" id="TIGR01378">
    <property type="entry name" value="thi_PPkinase"/>
    <property type="match status" value="1"/>
</dbReference>
<keyword evidence="1 7" id="KW-0808">Transferase</keyword>
<reference evidence="7 8" key="1">
    <citation type="submission" date="2018-08" db="EMBL/GenBank/DDBJ databases">
        <title>A genome reference for cultivated species of the human gut microbiota.</title>
        <authorList>
            <person name="Zou Y."/>
            <person name="Xue W."/>
            <person name="Luo G."/>
        </authorList>
    </citation>
    <scope>NUCLEOTIDE SEQUENCE [LARGE SCALE GENOMIC DNA]</scope>
    <source>
        <strain evidence="7 8">TM10-1AC</strain>
    </source>
</reference>
<gene>
    <name evidence="7" type="ORF">DXD91_00265</name>
</gene>
<dbReference type="InterPro" id="IPR007371">
    <property type="entry name" value="TPK_catalytic"/>
</dbReference>
<dbReference type="RefSeq" id="WP_081452293.1">
    <property type="nucleotide sequence ID" value="NZ_CP073280.1"/>
</dbReference>
<dbReference type="CDD" id="cd07995">
    <property type="entry name" value="TPK"/>
    <property type="match status" value="1"/>
</dbReference>
<evidence type="ECO:0000256" key="5">
    <source>
        <dbReference type="NCBIfam" id="TIGR01378"/>
    </source>
</evidence>
<sequence length="231" mass="26023">MKYTMQNGKTLLIVSGGSIDINFSKEYIKDKKYDRIIAADSGLAHCKEIGIEPTDILGDFDSLKNKELLEEYRKKGIPLREFPTRKDYTDTHLAVKYAVDLKPQKVTILGATGTRYDHALANISLLAFLKDNGIEAKIVDAHNEIEMLHGPEERKYLRSDIKNPQNPGKEYFSIIAFSPEVTGIDEEGFSYSLKNGTLYNKESVGVSNEIMAKEATLRVKKGYLLVLITRD</sequence>
<dbReference type="GO" id="GO:0030975">
    <property type="term" value="F:thiamine binding"/>
    <property type="evidence" value="ECO:0007669"/>
    <property type="project" value="InterPro"/>
</dbReference>
<keyword evidence="3 7" id="KW-0418">Kinase</keyword>
<dbReference type="GO" id="GO:0016301">
    <property type="term" value="F:kinase activity"/>
    <property type="evidence" value="ECO:0007669"/>
    <property type="project" value="UniProtKB-KW"/>
</dbReference>